<feature type="repeat" description="ANK" evidence="10">
    <location>
        <begin position="133"/>
        <end position="165"/>
    </location>
</feature>
<comment type="catalytic activity">
    <reaction evidence="1">
        <text>[E2 ubiquitin-conjugating enzyme]-S-ubiquitinyl-L-cysteine + [acceptor protein]-L-lysine = [E2 ubiquitin-conjugating enzyme]-L-cysteine + [acceptor protein]-N(6)-ubiquitinyl-L-lysine.</text>
        <dbReference type="EC" id="2.3.2.31"/>
    </reaction>
</comment>
<dbReference type="FunFam" id="1.25.40.20:FF:000544">
    <property type="entry name" value="RBR-type E3 ubiquitin transferase"/>
    <property type="match status" value="1"/>
</dbReference>
<dbReference type="Pfam" id="PF22191">
    <property type="entry name" value="IBR_1"/>
    <property type="match status" value="1"/>
</dbReference>
<evidence type="ECO:0000256" key="1">
    <source>
        <dbReference type="ARBA" id="ARBA00001798"/>
    </source>
</evidence>
<reference evidence="16" key="1">
    <citation type="submission" date="2023-01" db="EMBL/GenBank/DDBJ databases">
        <title>Key to firefly adult light organ development and bioluminescence: homeobox transcription factors regulate luciferase expression and transportation to peroxisome.</title>
        <authorList>
            <person name="Fu X."/>
        </authorList>
    </citation>
    <scope>NUCLEOTIDE SEQUENCE [LARGE SCALE GENOMIC DNA]</scope>
</reference>
<evidence type="ECO:0000313" key="15">
    <source>
        <dbReference type="EMBL" id="KAK4884752.1"/>
    </source>
</evidence>
<dbReference type="FunFam" id="3.30.40.10:FF:000019">
    <property type="entry name" value="RBR-type E3 ubiquitin transferase"/>
    <property type="match status" value="1"/>
</dbReference>
<keyword evidence="5" id="KW-0479">Metal-binding</keyword>
<comment type="caution">
    <text evidence="15">The sequence shown here is derived from an EMBL/GenBank/DDBJ whole genome shotgun (WGS) entry which is preliminary data.</text>
</comment>
<dbReference type="FunFam" id="1.20.120.1750:FF:000003">
    <property type="entry name" value="RBR-type E3 ubiquitin transferase"/>
    <property type="match status" value="1"/>
</dbReference>
<feature type="compositionally biased region" description="Basic and acidic residues" evidence="12">
    <location>
        <begin position="1033"/>
        <end position="1050"/>
    </location>
</feature>
<dbReference type="InterPro" id="IPR002110">
    <property type="entry name" value="Ankyrin_rpt"/>
</dbReference>
<evidence type="ECO:0000256" key="11">
    <source>
        <dbReference type="PROSITE-ProRule" id="PRU00175"/>
    </source>
</evidence>
<dbReference type="PANTHER" id="PTHR11685">
    <property type="entry name" value="RBR FAMILY RING FINGER AND IBR DOMAIN-CONTAINING"/>
    <property type="match status" value="1"/>
</dbReference>
<dbReference type="Gene3D" id="3.30.40.10">
    <property type="entry name" value="Zinc/RING finger domain, C3HC4 (zinc finger)"/>
    <property type="match status" value="1"/>
</dbReference>
<dbReference type="InterPro" id="IPR036770">
    <property type="entry name" value="Ankyrin_rpt-contain_sf"/>
</dbReference>
<evidence type="ECO:0000256" key="4">
    <source>
        <dbReference type="ARBA" id="ARBA00022679"/>
    </source>
</evidence>
<feature type="compositionally biased region" description="Low complexity" evidence="12">
    <location>
        <begin position="1231"/>
        <end position="1266"/>
    </location>
</feature>
<keyword evidence="4" id="KW-0808">Transferase</keyword>
<feature type="compositionally biased region" description="Polar residues" evidence="12">
    <location>
        <begin position="738"/>
        <end position="749"/>
    </location>
</feature>
<dbReference type="SUPFAM" id="SSF48403">
    <property type="entry name" value="Ankyrin repeat"/>
    <property type="match status" value="1"/>
</dbReference>
<dbReference type="Gene3D" id="1.20.120.1750">
    <property type="match status" value="1"/>
</dbReference>
<evidence type="ECO:0000256" key="8">
    <source>
        <dbReference type="ARBA" id="ARBA00022786"/>
    </source>
</evidence>
<dbReference type="SMART" id="SM00248">
    <property type="entry name" value="ANK"/>
    <property type="match status" value="3"/>
</dbReference>
<feature type="domain" description="RING-type" evidence="14">
    <location>
        <begin position="301"/>
        <end position="540"/>
    </location>
</feature>
<evidence type="ECO:0000259" key="13">
    <source>
        <dbReference type="PROSITE" id="PS50089"/>
    </source>
</evidence>
<keyword evidence="8" id="KW-0833">Ubl conjugation pathway</keyword>
<dbReference type="PROSITE" id="PS50297">
    <property type="entry name" value="ANK_REP_REGION"/>
    <property type="match status" value="1"/>
</dbReference>
<feature type="region of interest" description="Disordered" evidence="12">
    <location>
        <begin position="1029"/>
        <end position="1050"/>
    </location>
</feature>
<dbReference type="GO" id="GO:0061630">
    <property type="term" value="F:ubiquitin protein ligase activity"/>
    <property type="evidence" value="ECO:0007669"/>
    <property type="project" value="UniProtKB-EC"/>
</dbReference>
<dbReference type="Pfam" id="PF00023">
    <property type="entry name" value="Ank"/>
    <property type="match status" value="1"/>
</dbReference>
<feature type="domain" description="RING-type" evidence="13">
    <location>
        <begin position="305"/>
        <end position="354"/>
    </location>
</feature>
<evidence type="ECO:0000259" key="14">
    <source>
        <dbReference type="PROSITE" id="PS51873"/>
    </source>
</evidence>
<comment type="similarity">
    <text evidence="2">Belongs to the RBR family. Ariadne subfamily.</text>
</comment>
<keyword evidence="10" id="KW-0040">ANK repeat</keyword>
<organism evidence="15 16">
    <name type="scientific">Aquatica leii</name>
    <dbReference type="NCBI Taxonomy" id="1421715"/>
    <lineage>
        <taxon>Eukaryota</taxon>
        <taxon>Metazoa</taxon>
        <taxon>Ecdysozoa</taxon>
        <taxon>Arthropoda</taxon>
        <taxon>Hexapoda</taxon>
        <taxon>Insecta</taxon>
        <taxon>Pterygota</taxon>
        <taxon>Neoptera</taxon>
        <taxon>Endopterygota</taxon>
        <taxon>Coleoptera</taxon>
        <taxon>Polyphaga</taxon>
        <taxon>Elateriformia</taxon>
        <taxon>Elateroidea</taxon>
        <taxon>Lampyridae</taxon>
        <taxon>Luciolinae</taxon>
        <taxon>Aquatica</taxon>
    </lineage>
</organism>
<evidence type="ECO:0000256" key="9">
    <source>
        <dbReference type="ARBA" id="ARBA00022833"/>
    </source>
</evidence>
<keyword evidence="7 11" id="KW-0863">Zinc-finger</keyword>
<dbReference type="CDD" id="cd20346">
    <property type="entry name" value="BRcat_RBR_ANKIB1"/>
    <property type="match status" value="1"/>
</dbReference>
<dbReference type="EC" id="2.3.2.31" evidence="3"/>
<gene>
    <name evidence="15" type="ORF">RN001_001023</name>
</gene>
<protein>
    <recommendedName>
        <fullName evidence="3">RBR-type E3 ubiquitin transferase</fullName>
        <ecNumber evidence="3">2.3.2.31</ecNumber>
    </recommendedName>
</protein>
<dbReference type="PROSITE" id="PS50089">
    <property type="entry name" value="ZF_RING_2"/>
    <property type="match status" value="1"/>
</dbReference>
<feature type="region of interest" description="Disordered" evidence="12">
    <location>
        <begin position="726"/>
        <end position="752"/>
    </location>
</feature>
<dbReference type="InterPro" id="IPR001841">
    <property type="entry name" value="Znf_RING"/>
</dbReference>
<dbReference type="SMART" id="SM00647">
    <property type="entry name" value="IBR"/>
    <property type="match status" value="2"/>
</dbReference>
<dbReference type="InterPro" id="IPR044066">
    <property type="entry name" value="TRIAD_supradom"/>
</dbReference>
<dbReference type="Pfam" id="PF01485">
    <property type="entry name" value="IBR"/>
    <property type="match status" value="1"/>
</dbReference>
<keyword evidence="9" id="KW-0862">Zinc</keyword>
<dbReference type="InterPro" id="IPR045840">
    <property type="entry name" value="Ariadne"/>
</dbReference>
<accession>A0AAN7Q7L5</accession>
<dbReference type="Gene3D" id="1.25.40.20">
    <property type="entry name" value="Ankyrin repeat-containing domain"/>
    <property type="match status" value="1"/>
</dbReference>
<evidence type="ECO:0000256" key="10">
    <source>
        <dbReference type="PROSITE-ProRule" id="PRU00023"/>
    </source>
</evidence>
<dbReference type="PROSITE" id="PS50088">
    <property type="entry name" value="ANK_REPEAT"/>
    <property type="match status" value="2"/>
</dbReference>
<keyword evidence="6" id="KW-0677">Repeat</keyword>
<evidence type="ECO:0000256" key="7">
    <source>
        <dbReference type="ARBA" id="ARBA00022771"/>
    </source>
</evidence>
<evidence type="ECO:0000256" key="2">
    <source>
        <dbReference type="ARBA" id="ARBA00005884"/>
    </source>
</evidence>
<feature type="region of interest" description="Disordered" evidence="12">
    <location>
        <begin position="1187"/>
        <end position="1329"/>
    </location>
</feature>
<name>A0AAN7Q7L5_9COLE</name>
<dbReference type="PROSITE" id="PS51873">
    <property type="entry name" value="TRIAD"/>
    <property type="match status" value="1"/>
</dbReference>
<dbReference type="GO" id="GO:0016567">
    <property type="term" value="P:protein ubiquitination"/>
    <property type="evidence" value="ECO:0007669"/>
    <property type="project" value="InterPro"/>
</dbReference>
<feature type="region of interest" description="Disordered" evidence="12">
    <location>
        <begin position="971"/>
        <end position="993"/>
    </location>
</feature>
<keyword evidence="16" id="KW-1185">Reference proteome</keyword>
<dbReference type="InterPro" id="IPR031127">
    <property type="entry name" value="E3_UB_ligase_RBR"/>
</dbReference>
<feature type="compositionally biased region" description="Polar residues" evidence="12">
    <location>
        <begin position="980"/>
        <end position="993"/>
    </location>
</feature>
<proteinExistence type="inferred from homology"/>
<feature type="compositionally biased region" description="Polar residues" evidence="12">
    <location>
        <begin position="1272"/>
        <end position="1303"/>
    </location>
</feature>
<sequence length="1329" mass="149573">MGSTSSKFKKYLQHGDEFAAMQIYQNSPELRKNLDPNLSYGENHNHNTALHYAAKHGMKHLLRTFLNDLGGNPNKRNGLNETVLHCSCQLNQTKSFSAQERRAACVQLLVYWKGVHLKEGGREKVDLGAQDKEGNTALHWAASTGLKRCVELLLAHGAPLFAENNDKLTPCDLAMRFSHHDIARLLESKMVFGDNVNTVNEDELLNGQEEVYSGLRSQDLQEAKDQLLVDTSDMLKIPLFTAEALLRNNDWSRELLLEKWMKDPVECCQLAGVQAPSSVLQQGNSWDPSTSPEATETMYKPEVMCEICFSSITEWEQSILMSCHHIFCKLCWESYLTIKIQDGDAHHIMCPAYQCHILVPVEVIERLVSPEMARRYLQFDIKAFVESNRSIQWCPIAGCGRAVRFPETEQCEKKNSNKSIPVTSHAVDCGNGHFFCWECLGEAHAPCGCKQWQEWQLKIAEIKPEELKASCTESEDAANCLWLVTNSKPCPNCKSPIQKNEGCNHMKCSKCKFDFCWVCQESWKKHSSATGGYFRCNRFEAVHKADEKQGSLISEAVDRNNQMQEMSRFLHYYTRFRNHENSQKLEEPLLIGARQKMELLASSLGLKCTEESGEKGTKFVEDGVRELLKARRVLCGSYVYGYYLEDDGYNKTIFEFMQNELEEVTEKLSEMIARPYLRTPKSVIMQTSALARRKRHEFVRAVAQGLIPPETPPMQRKQQKKLLENTEWEDNDSDENTQEFASRSQSRDSLNGKDHQCGLHCNLKNCGDFGLSSDYNMELIIALEMSRLQMIEDRMKQAIAITPDASSSISNNSIESNDDQLKLAIQLSLQDFSGINSNQLQQDGESCSTVSYQKTNADITVDNFLKTLANQKSILNIYKLILIWFQISDIHENGFAFADDEDYIGNVRLKRSHSTGDLCVKRINREAQIIMGGDEPRYHLDSDHSIQHDEKPEDVARKTLALSSGVHVKRHAYPREKNYEGQSSAEDTTTSDSINVDVESCGLGNTYAVEEELSNKSYNENDYKFSASSCGVQKDEDNSKTTQKNEDISKTNDVKTENKFLSLKAKLCSTHLPKNNCSTKLAVNKSIELINQSKTEEMTETQETLKRSSDHNVVLNQKIPCQKSNISYRDSKEVSNILKLRSNQEANISKSTSFLLESYSKVPNTSTKPCSSNLRIRICKNPIPKCNKSPAIETDSSNEYESETGIPKSPTLFISGVSISRTPEPKSPGLSLVSNGRQSRSSSLSVPVPLSSCSLNTSSNSLNNSLPPEPYATSSVCSNTTSSRDNLNISPKHSPSGTFGVESTKSKSASEPEREKKCSDFQNLQPMAP</sequence>
<dbReference type="Pfam" id="PF19422">
    <property type="entry name" value="Ariadne"/>
    <property type="match status" value="1"/>
</dbReference>
<dbReference type="InterPro" id="IPR047564">
    <property type="entry name" value="Rcat_RBR_ANKIB1"/>
</dbReference>
<feature type="compositionally biased region" description="Basic and acidic residues" evidence="12">
    <location>
        <begin position="1304"/>
        <end position="1319"/>
    </location>
</feature>
<evidence type="ECO:0000313" key="16">
    <source>
        <dbReference type="Proteomes" id="UP001353858"/>
    </source>
</evidence>
<evidence type="ECO:0000256" key="3">
    <source>
        <dbReference type="ARBA" id="ARBA00012251"/>
    </source>
</evidence>
<dbReference type="CDD" id="cd20361">
    <property type="entry name" value="Rcat_RBR_ANKIB1"/>
    <property type="match status" value="1"/>
</dbReference>
<dbReference type="InterPro" id="IPR013083">
    <property type="entry name" value="Znf_RING/FYVE/PHD"/>
</dbReference>
<feature type="compositionally biased region" description="Polar residues" evidence="12">
    <location>
        <begin position="1320"/>
        <end position="1329"/>
    </location>
</feature>
<dbReference type="EMBL" id="JARPUR010000001">
    <property type="protein sequence ID" value="KAK4884752.1"/>
    <property type="molecule type" value="Genomic_DNA"/>
</dbReference>
<feature type="compositionally biased region" description="Acidic residues" evidence="12">
    <location>
        <begin position="726"/>
        <end position="737"/>
    </location>
</feature>
<evidence type="ECO:0000256" key="6">
    <source>
        <dbReference type="ARBA" id="ARBA00022737"/>
    </source>
</evidence>
<feature type="repeat" description="ANK" evidence="10">
    <location>
        <begin position="45"/>
        <end position="78"/>
    </location>
</feature>
<dbReference type="SUPFAM" id="SSF57850">
    <property type="entry name" value="RING/U-box"/>
    <property type="match status" value="3"/>
</dbReference>
<dbReference type="Pfam" id="PF12796">
    <property type="entry name" value="Ank_2"/>
    <property type="match status" value="1"/>
</dbReference>
<evidence type="ECO:0000256" key="5">
    <source>
        <dbReference type="ARBA" id="ARBA00022723"/>
    </source>
</evidence>
<evidence type="ECO:0000256" key="12">
    <source>
        <dbReference type="SAM" id="MobiDB-lite"/>
    </source>
</evidence>
<dbReference type="GO" id="GO:0008270">
    <property type="term" value="F:zinc ion binding"/>
    <property type="evidence" value="ECO:0007669"/>
    <property type="project" value="UniProtKB-KW"/>
</dbReference>
<dbReference type="InterPro" id="IPR002867">
    <property type="entry name" value="IBR_dom"/>
</dbReference>
<dbReference type="Proteomes" id="UP001353858">
    <property type="component" value="Unassembled WGS sequence"/>
</dbReference>